<comment type="caution">
    <text evidence="5">The sequence shown here is derived from an EMBL/GenBank/DDBJ whole genome shotgun (WGS) entry which is preliminary data.</text>
</comment>
<evidence type="ECO:0000313" key="5">
    <source>
        <dbReference type="EMBL" id="CAE7351396.1"/>
    </source>
</evidence>
<dbReference type="Gene3D" id="3.60.10.10">
    <property type="entry name" value="Endonuclease/exonuclease/phosphatase"/>
    <property type="match status" value="1"/>
</dbReference>
<name>A0A812PPU0_SYMPI</name>
<dbReference type="Pfam" id="PF04153">
    <property type="entry name" value="NOT2_3_5_C"/>
    <property type="match status" value="1"/>
</dbReference>
<dbReference type="PANTHER" id="PTHR23326">
    <property type="entry name" value="CCR4 NOT-RELATED"/>
    <property type="match status" value="1"/>
</dbReference>
<dbReference type="Gene3D" id="2.30.30.1020">
    <property type="entry name" value="CCR4-NOT complex subunit 2/3/5, C-terminal domain"/>
    <property type="match status" value="1"/>
</dbReference>
<dbReference type="InterPro" id="IPR040168">
    <property type="entry name" value="Not2/3/5"/>
</dbReference>
<sequence length="879" mass="97682">MNPPTPKMEDPDHLTKYSSETLFYMFYTQPRDMYQTLAAMQLYERGWRFHKGEQLWITQQTQDDGQGNRRNVYWDPAGWEMKFLLKDVDPMQYASKVPGLFDGYSCPQPPDARGTQAQTRIAVPSGKEDVKIKQQISRIVPMTDPRCVRMWPDGRSVSSAAETLLKRGRDCCAPPVAASLASAVQGGRGAFSDALSEALADGRSLDVSFATFVETRLNFTNWVTKYMSGDQKPRLDSLLTQSARREGSLSSRNVVRSFVEGLAASYNGNLKSMLAFCSDEFTEDKTGGLFGRLTEKQVGGVPVPNPKKAFIGRSLVLPSGTGEGIRLCFVSCHFPITQIAAALEDPLQDPLEAAKIALAKTLRKVLRKAHQRNVTDERTIIFVQGDINSRTVLREGEVNDVLLELLEDESLQSAIQQQLDDLPAGRWREAVSHDSVHDLPVTYKFNNKKVCQTGNSWVLGKNCTIEKSTMTMTELQQVLHADARSIPPKARMSQAWEAGMTLDDQRILVEGQLTLADAWLAASYIGDVMSKASAPKMPEKSVQKQDSQYVKTTSTTSSKRFEGGLYKRTLATLGQEWLDNWGVAFKQKDFRSFRFPSCADRVIYWASDALYDRLSWELPRGGYEINHSQLGSDHRPVSLELILRVSDEPIRNSKALKPARSYMTEGFLSEPDDPSMSEAEEDGFSCEATPRSFQRTSGNMIVFMHLHVLREVAEARTVASSPPAFGEARFLVPDLIVAGGLERSGELGSASCMLLFDPCSALLAEYPPSLVASTSMRHDSDSAAFLCWSYGSALLDRRQNVPTSALQSVTYLCLAGMVEASAWQGFRWLRRGRSAAAALSQMPALSPAGIWPLTGPKSWKVLRMCLRFFVFYFSSLASA</sequence>
<gene>
    <name evidence="5" type="primary">not2</name>
    <name evidence="5" type="ORF">SPIL2461_LOCUS8340</name>
</gene>
<feature type="domain" description="NOT2/NOT3/NOT5 C-terminal" evidence="4">
    <location>
        <begin position="4"/>
        <end position="79"/>
    </location>
</feature>
<keyword evidence="6" id="KW-1185">Reference proteome</keyword>
<evidence type="ECO:0000256" key="1">
    <source>
        <dbReference type="ARBA" id="ARBA00007682"/>
    </source>
</evidence>
<evidence type="ECO:0000259" key="4">
    <source>
        <dbReference type="Pfam" id="PF04153"/>
    </source>
</evidence>
<reference evidence="5" key="1">
    <citation type="submission" date="2021-02" db="EMBL/GenBank/DDBJ databases">
        <authorList>
            <person name="Dougan E. K."/>
            <person name="Rhodes N."/>
            <person name="Thang M."/>
            <person name="Chan C."/>
        </authorList>
    </citation>
    <scope>NUCLEOTIDE SEQUENCE</scope>
</reference>
<evidence type="ECO:0000313" key="6">
    <source>
        <dbReference type="Proteomes" id="UP000649617"/>
    </source>
</evidence>
<dbReference type="OrthoDB" id="25391at2759"/>
<dbReference type="Proteomes" id="UP000649617">
    <property type="component" value="Unassembled WGS sequence"/>
</dbReference>
<evidence type="ECO:0000256" key="3">
    <source>
        <dbReference type="ARBA" id="ARBA00023163"/>
    </source>
</evidence>
<dbReference type="SUPFAM" id="SSF56219">
    <property type="entry name" value="DNase I-like"/>
    <property type="match status" value="1"/>
</dbReference>
<comment type="similarity">
    <text evidence="1">Belongs to the CNOT2/3/5 family.</text>
</comment>
<dbReference type="AlphaFoldDB" id="A0A812PPU0"/>
<dbReference type="InterPro" id="IPR038635">
    <property type="entry name" value="CCR4-NOT_su2/3/5_C_sf"/>
</dbReference>
<dbReference type="GO" id="GO:0006355">
    <property type="term" value="P:regulation of DNA-templated transcription"/>
    <property type="evidence" value="ECO:0007669"/>
    <property type="project" value="InterPro"/>
</dbReference>
<dbReference type="InterPro" id="IPR007282">
    <property type="entry name" value="NOT2/3/5_C"/>
</dbReference>
<evidence type="ECO:0000256" key="2">
    <source>
        <dbReference type="ARBA" id="ARBA00023015"/>
    </source>
</evidence>
<proteinExistence type="inferred from homology"/>
<dbReference type="InterPro" id="IPR036691">
    <property type="entry name" value="Endo/exonu/phosph_ase_sf"/>
</dbReference>
<keyword evidence="3" id="KW-0804">Transcription</keyword>
<organism evidence="5 6">
    <name type="scientific">Symbiodinium pilosum</name>
    <name type="common">Dinoflagellate</name>
    <dbReference type="NCBI Taxonomy" id="2952"/>
    <lineage>
        <taxon>Eukaryota</taxon>
        <taxon>Sar</taxon>
        <taxon>Alveolata</taxon>
        <taxon>Dinophyceae</taxon>
        <taxon>Suessiales</taxon>
        <taxon>Symbiodiniaceae</taxon>
        <taxon>Symbiodinium</taxon>
    </lineage>
</organism>
<dbReference type="EMBL" id="CAJNIZ010013592">
    <property type="protein sequence ID" value="CAE7351396.1"/>
    <property type="molecule type" value="Genomic_DNA"/>
</dbReference>
<dbReference type="GO" id="GO:0030015">
    <property type="term" value="C:CCR4-NOT core complex"/>
    <property type="evidence" value="ECO:0007669"/>
    <property type="project" value="InterPro"/>
</dbReference>
<accession>A0A812PPU0</accession>
<protein>
    <submittedName>
        <fullName evidence="5">Not2 protein</fullName>
    </submittedName>
</protein>
<keyword evidence="2" id="KW-0805">Transcription regulation</keyword>